<dbReference type="InterPro" id="IPR013325">
    <property type="entry name" value="RNA_pol_sigma_r2"/>
</dbReference>
<dbReference type="SUPFAM" id="SSF88946">
    <property type="entry name" value="Sigma2 domain of RNA polymerase sigma factors"/>
    <property type="match status" value="1"/>
</dbReference>
<dbReference type="Pfam" id="PF08281">
    <property type="entry name" value="Sigma70_r4_2"/>
    <property type="match status" value="1"/>
</dbReference>
<dbReference type="Gene3D" id="1.10.1740.10">
    <property type="match status" value="1"/>
</dbReference>
<organism evidence="7 8">
    <name type="scientific">Imperialibacter roseus</name>
    <dbReference type="NCBI Taxonomy" id="1324217"/>
    <lineage>
        <taxon>Bacteria</taxon>
        <taxon>Pseudomonadati</taxon>
        <taxon>Bacteroidota</taxon>
        <taxon>Cytophagia</taxon>
        <taxon>Cytophagales</taxon>
        <taxon>Flammeovirgaceae</taxon>
        <taxon>Imperialibacter</taxon>
    </lineage>
</organism>
<evidence type="ECO:0000313" key="7">
    <source>
        <dbReference type="EMBL" id="WOK04726.1"/>
    </source>
</evidence>
<proteinExistence type="inferred from homology"/>
<dbReference type="EMBL" id="CP136051">
    <property type="protein sequence ID" value="WOK04726.1"/>
    <property type="molecule type" value="Genomic_DNA"/>
</dbReference>
<dbReference type="Gene3D" id="1.10.10.10">
    <property type="entry name" value="Winged helix-like DNA-binding domain superfamily/Winged helix DNA-binding domain"/>
    <property type="match status" value="1"/>
</dbReference>
<keyword evidence="3" id="KW-0731">Sigma factor</keyword>
<evidence type="ECO:0000256" key="4">
    <source>
        <dbReference type="ARBA" id="ARBA00023163"/>
    </source>
</evidence>
<gene>
    <name evidence="7" type="ORF">RT717_16720</name>
</gene>
<dbReference type="InterPro" id="IPR039425">
    <property type="entry name" value="RNA_pol_sigma-70-like"/>
</dbReference>
<feature type="domain" description="RNA polymerase sigma factor 70 region 4 type 2" evidence="6">
    <location>
        <begin position="110"/>
        <end position="159"/>
    </location>
</feature>
<evidence type="ECO:0000256" key="1">
    <source>
        <dbReference type="ARBA" id="ARBA00010641"/>
    </source>
</evidence>
<accession>A0ABZ0IJ60</accession>
<keyword evidence="8" id="KW-1185">Reference proteome</keyword>
<dbReference type="PANTHER" id="PTHR43133:SF45">
    <property type="entry name" value="RNA POLYMERASE ECF-TYPE SIGMA FACTOR"/>
    <property type="match status" value="1"/>
</dbReference>
<dbReference type="RefSeq" id="WP_317487527.1">
    <property type="nucleotide sequence ID" value="NZ_CP136051.1"/>
</dbReference>
<dbReference type="Proteomes" id="UP001302349">
    <property type="component" value="Chromosome"/>
</dbReference>
<keyword evidence="2" id="KW-0805">Transcription regulation</keyword>
<keyword evidence="4" id="KW-0804">Transcription</keyword>
<comment type="similarity">
    <text evidence="1">Belongs to the sigma-70 factor family. ECF subfamily.</text>
</comment>
<evidence type="ECO:0000313" key="8">
    <source>
        <dbReference type="Proteomes" id="UP001302349"/>
    </source>
</evidence>
<dbReference type="NCBIfam" id="TIGR02937">
    <property type="entry name" value="sigma70-ECF"/>
    <property type="match status" value="1"/>
</dbReference>
<dbReference type="InterPro" id="IPR036388">
    <property type="entry name" value="WH-like_DNA-bd_sf"/>
</dbReference>
<dbReference type="PANTHER" id="PTHR43133">
    <property type="entry name" value="RNA POLYMERASE ECF-TYPE SIGMA FACTO"/>
    <property type="match status" value="1"/>
</dbReference>
<dbReference type="InterPro" id="IPR013324">
    <property type="entry name" value="RNA_pol_sigma_r3/r4-like"/>
</dbReference>
<evidence type="ECO:0000256" key="3">
    <source>
        <dbReference type="ARBA" id="ARBA00023082"/>
    </source>
</evidence>
<sequence length="167" mass="19189">MKRTEQQEALFIDYLESCKKLIAKVARVYSRDAEEQKDLMQDIVLQLWKAFPNYDNTYAVSTWTYRIALNTSISHLRKVTTRSAVQAGKYSEGEIMQVEAETTDENLEHLYRAIDLLKPVDKAIVVLQLEGCGNKEIAEVMGLSASNISTRKLRIKEELKTHFETTK</sequence>
<dbReference type="InterPro" id="IPR007627">
    <property type="entry name" value="RNA_pol_sigma70_r2"/>
</dbReference>
<dbReference type="SUPFAM" id="SSF88659">
    <property type="entry name" value="Sigma3 and sigma4 domains of RNA polymerase sigma factors"/>
    <property type="match status" value="1"/>
</dbReference>
<evidence type="ECO:0000256" key="2">
    <source>
        <dbReference type="ARBA" id="ARBA00023015"/>
    </source>
</evidence>
<dbReference type="InterPro" id="IPR013249">
    <property type="entry name" value="RNA_pol_sigma70_r4_t2"/>
</dbReference>
<feature type="domain" description="RNA polymerase sigma-70 region 2" evidence="5">
    <location>
        <begin position="16"/>
        <end position="78"/>
    </location>
</feature>
<dbReference type="InterPro" id="IPR014284">
    <property type="entry name" value="RNA_pol_sigma-70_dom"/>
</dbReference>
<evidence type="ECO:0000259" key="6">
    <source>
        <dbReference type="Pfam" id="PF08281"/>
    </source>
</evidence>
<reference evidence="7 8" key="1">
    <citation type="journal article" date="2023" name="Microbiol. Resour. Announc.">
        <title>Complete Genome Sequence of Imperialibacter roseus strain P4T.</title>
        <authorList>
            <person name="Tizabi D.R."/>
            <person name="Bachvaroff T."/>
            <person name="Hill R.T."/>
        </authorList>
    </citation>
    <scope>NUCLEOTIDE SEQUENCE [LARGE SCALE GENOMIC DNA]</scope>
    <source>
        <strain evidence="7 8">P4T</strain>
    </source>
</reference>
<evidence type="ECO:0000259" key="5">
    <source>
        <dbReference type="Pfam" id="PF04542"/>
    </source>
</evidence>
<dbReference type="Pfam" id="PF04542">
    <property type="entry name" value="Sigma70_r2"/>
    <property type="match status" value="1"/>
</dbReference>
<protein>
    <submittedName>
        <fullName evidence="7">Sigma-70 family RNA polymerase sigma factor</fullName>
    </submittedName>
</protein>
<name>A0ABZ0IJ60_9BACT</name>